<dbReference type="GO" id="GO:0019346">
    <property type="term" value="P:transsulfuration"/>
    <property type="evidence" value="ECO:0007669"/>
    <property type="project" value="InterPro"/>
</dbReference>
<dbReference type="AlphaFoldDB" id="A0A7S0BFJ2"/>
<dbReference type="EMBL" id="HBEK01003396">
    <property type="protein sequence ID" value="CAD8391887.1"/>
    <property type="molecule type" value="Transcribed_RNA"/>
</dbReference>
<gene>
    <name evidence="7" type="ORF">RMAR0315_LOCUS1862</name>
</gene>
<dbReference type="GO" id="GO:0019450">
    <property type="term" value="P:L-cysteine catabolic process to pyruvate"/>
    <property type="evidence" value="ECO:0007669"/>
    <property type="project" value="TreeGrafter"/>
</dbReference>
<accession>A0A7S0BFJ2</accession>
<dbReference type="GO" id="GO:0047804">
    <property type="term" value="F:cysteine-S-conjugate beta-lyase activity"/>
    <property type="evidence" value="ECO:0007669"/>
    <property type="project" value="InterPro"/>
</dbReference>
<evidence type="ECO:0000256" key="6">
    <source>
        <dbReference type="RuleBase" id="RU362118"/>
    </source>
</evidence>
<comment type="cofactor">
    <cofactor evidence="1 6">
        <name>pyridoxal 5'-phosphate</name>
        <dbReference type="ChEBI" id="CHEBI:597326"/>
    </cofactor>
</comment>
<evidence type="ECO:0000256" key="1">
    <source>
        <dbReference type="ARBA" id="ARBA00001933"/>
    </source>
</evidence>
<keyword evidence="3 6" id="KW-0663">Pyridoxal phosphate</keyword>
<dbReference type="PANTHER" id="PTHR43500:SF1">
    <property type="entry name" value="CYSTATHIONINE BETA-LYASE-RELATED"/>
    <property type="match status" value="1"/>
</dbReference>
<dbReference type="Pfam" id="PF01053">
    <property type="entry name" value="Cys_Met_Meta_PP"/>
    <property type="match status" value="1"/>
</dbReference>
<evidence type="ECO:0000256" key="3">
    <source>
        <dbReference type="ARBA" id="ARBA00022898"/>
    </source>
</evidence>
<reference evidence="7" key="1">
    <citation type="submission" date="2021-01" db="EMBL/GenBank/DDBJ databases">
        <authorList>
            <person name="Corre E."/>
            <person name="Pelletier E."/>
            <person name="Niang G."/>
            <person name="Scheremetjew M."/>
            <person name="Finn R."/>
            <person name="Kale V."/>
            <person name="Holt S."/>
            <person name="Cochrane G."/>
            <person name="Meng A."/>
            <person name="Brown T."/>
            <person name="Cohen L."/>
        </authorList>
    </citation>
    <scope>NUCLEOTIDE SEQUENCE</scope>
    <source>
        <strain evidence="7">UTEX LB 2760</strain>
    </source>
</reference>
<organism evidence="7">
    <name type="scientific">Rhodosorus marinus</name>
    <dbReference type="NCBI Taxonomy" id="101924"/>
    <lineage>
        <taxon>Eukaryota</taxon>
        <taxon>Rhodophyta</taxon>
        <taxon>Stylonematophyceae</taxon>
        <taxon>Stylonematales</taxon>
        <taxon>Stylonemataceae</taxon>
        <taxon>Rhodosorus</taxon>
    </lineage>
</organism>
<dbReference type="InterPro" id="IPR006233">
    <property type="entry name" value="Cys_b_lyase_bac"/>
</dbReference>
<dbReference type="SUPFAM" id="SSF53383">
    <property type="entry name" value="PLP-dependent transferases"/>
    <property type="match status" value="1"/>
</dbReference>
<comment type="catalytic activity">
    <reaction evidence="5">
        <text>L,L-cystathionine + H2O = L-homocysteine + pyruvate + NH4(+)</text>
        <dbReference type="Rhea" id="RHEA:13965"/>
        <dbReference type="ChEBI" id="CHEBI:15361"/>
        <dbReference type="ChEBI" id="CHEBI:15377"/>
        <dbReference type="ChEBI" id="CHEBI:28938"/>
        <dbReference type="ChEBI" id="CHEBI:58161"/>
        <dbReference type="ChEBI" id="CHEBI:58199"/>
    </reaction>
</comment>
<sequence length="125" mass="14095">MAFVGSGDHILMTDGAYYPSKQFSERVLKEKYGVQLTYYPPDISARDFAGLIQTNTKAVYVETPTSNSFVLSDLAMIVQSAHEVRMDGVEGGQSILENSELQWNYDGNLSETLSDFETRRRQEQL</sequence>
<comment type="similarity">
    <text evidence="2 6">Belongs to the trans-sulfuration enzymes family.</text>
</comment>
<dbReference type="InterPro" id="IPR000277">
    <property type="entry name" value="Cys/Met-Metab_PyrdxlP-dep_enz"/>
</dbReference>
<evidence type="ECO:0000256" key="5">
    <source>
        <dbReference type="ARBA" id="ARBA00047517"/>
    </source>
</evidence>
<protein>
    <recommendedName>
        <fullName evidence="8">Cystathionine gamma-lyase</fullName>
    </recommendedName>
</protein>
<dbReference type="InterPro" id="IPR015424">
    <property type="entry name" value="PyrdxlP-dep_Trfase"/>
</dbReference>
<dbReference type="InterPro" id="IPR015421">
    <property type="entry name" value="PyrdxlP-dep_Trfase_major"/>
</dbReference>
<proteinExistence type="inferred from homology"/>
<name>A0A7S0BFJ2_9RHOD</name>
<dbReference type="GO" id="GO:0030170">
    <property type="term" value="F:pyridoxal phosphate binding"/>
    <property type="evidence" value="ECO:0007669"/>
    <property type="project" value="InterPro"/>
</dbReference>
<evidence type="ECO:0000256" key="4">
    <source>
        <dbReference type="ARBA" id="ARBA00023239"/>
    </source>
</evidence>
<dbReference type="Gene3D" id="3.40.640.10">
    <property type="entry name" value="Type I PLP-dependent aspartate aminotransferase-like (Major domain)"/>
    <property type="match status" value="1"/>
</dbReference>
<keyword evidence="4" id="KW-0456">Lyase</keyword>
<evidence type="ECO:0008006" key="8">
    <source>
        <dbReference type="Google" id="ProtNLM"/>
    </source>
</evidence>
<dbReference type="PANTHER" id="PTHR43500">
    <property type="entry name" value="CYSTATHIONINE BETA-LYASE-RELATED"/>
    <property type="match status" value="1"/>
</dbReference>
<evidence type="ECO:0000256" key="2">
    <source>
        <dbReference type="ARBA" id="ARBA00009077"/>
    </source>
</evidence>
<evidence type="ECO:0000313" key="7">
    <source>
        <dbReference type="EMBL" id="CAD8391887.1"/>
    </source>
</evidence>